<comment type="caution">
    <text evidence="2">The sequence shown here is derived from an EMBL/GenBank/DDBJ whole genome shotgun (WGS) entry which is preliminary data.</text>
</comment>
<feature type="transmembrane region" description="Helical" evidence="1">
    <location>
        <begin position="262"/>
        <end position="286"/>
    </location>
</feature>
<keyword evidence="1" id="KW-0472">Membrane</keyword>
<evidence type="ECO:0000313" key="2">
    <source>
        <dbReference type="EMBL" id="CAK0849703.1"/>
    </source>
</evidence>
<keyword evidence="1" id="KW-1133">Transmembrane helix</keyword>
<keyword evidence="1" id="KW-0812">Transmembrane</keyword>
<organism evidence="2 3">
    <name type="scientific">Prorocentrum cordatum</name>
    <dbReference type="NCBI Taxonomy" id="2364126"/>
    <lineage>
        <taxon>Eukaryota</taxon>
        <taxon>Sar</taxon>
        <taxon>Alveolata</taxon>
        <taxon>Dinophyceae</taxon>
        <taxon>Prorocentrales</taxon>
        <taxon>Prorocentraceae</taxon>
        <taxon>Prorocentrum</taxon>
    </lineage>
</organism>
<keyword evidence="3" id="KW-1185">Reference proteome</keyword>
<reference evidence="2" key="1">
    <citation type="submission" date="2023-10" db="EMBL/GenBank/DDBJ databases">
        <authorList>
            <person name="Chen Y."/>
            <person name="Shah S."/>
            <person name="Dougan E. K."/>
            <person name="Thang M."/>
            <person name="Chan C."/>
        </authorList>
    </citation>
    <scope>NUCLEOTIDE SEQUENCE [LARGE SCALE GENOMIC DNA]</scope>
</reference>
<feature type="transmembrane region" description="Helical" evidence="1">
    <location>
        <begin position="45"/>
        <end position="66"/>
    </location>
</feature>
<protein>
    <submittedName>
        <fullName evidence="2">Uncharacterized protein</fullName>
    </submittedName>
</protein>
<feature type="transmembrane region" description="Helical" evidence="1">
    <location>
        <begin position="113"/>
        <end position="136"/>
    </location>
</feature>
<evidence type="ECO:0000256" key="1">
    <source>
        <dbReference type="SAM" id="Phobius"/>
    </source>
</evidence>
<name>A0ABN9TU19_9DINO</name>
<dbReference type="Proteomes" id="UP001189429">
    <property type="component" value="Unassembled WGS sequence"/>
</dbReference>
<evidence type="ECO:0000313" key="3">
    <source>
        <dbReference type="Proteomes" id="UP001189429"/>
    </source>
</evidence>
<accession>A0ABN9TU19</accession>
<feature type="transmembrane region" description="Helical" evidence="1">
    <location>
        <begin position="78"/>
        <end position="101"/>
    </location>
</feature>
<dbReference type="EMBL" id="CAUYUJ010015083">
    <property type="protein sequence ID" value="CAK0849703.1"/>
    <property type="molecule type" value="Genomic_DNA"/>
</dbReference>
<gene>
    <name evidence="2" type="ORF">PCOR1329_LOCUS42329</name>
</gene>
<feature type="transmembrane region" description="Helical" evidence="1">
    <location>
        <begin position="180"/>
        <end position="204"/>
    </location>
</feature>
<proteinExistence type="predicted"/>
<feature type="transmembrane region" description="Helical" evidence="1">
    <location>
        <begin position="216"/>
        <end position="241"/>
    </location>
</feature>
<sequence length="604" mass="67008">MHRSRTGLAIHRVWLVAFRLTETCPPHLFSHTASARSWTLRCSSVCVFVGIVAYILSFAISITFGHACVDDEESRNLLMHWILHSMSFSPYVVTVAWGVGYRSRFRKSLLMHRFARAFFAGAGLSATVSVTYPWLYTCHLGPVALTKLPYTIVSSAWVVCKYSSMFIIASKLRDLGRRNIARIIMYILVGIAPAVPAVLVASFHPELISENDLVQLLLQIVAVVPWWVMLSSVVFAGVCSLCASAQRTIHSDSSAQRRAGMWIMVTAVAAAASTVVSTFTPGFHIWHGSGSLHMSASLFLECVVDSLSVLVLAGLAGPPEVRRLALMAFTAINCYGDEQLNDFHLEFLQYLDDARIKRVRCGYLRQLASTGGKMPRCQDVPASEAIIGSAGFPGCKDDPKHRYVLSHPWLSKELSKLQMLCDQLDAMGADDSDCLFADYMSLPQHNMQDPYLQRLEREGNWPEPGTHPSVRTAEEDAIFKTSIDSMELLYSASHTPVIVLPMDECVPAGMEYISRGWCFLELCIAHSFGNIANADMCDVKLLCEKVRSEGCNTVEGFEVAFLDKRFTYAGDGDIVLRLFEKTVNRKAKLLCSATEAGVEMRQRV</sequence>
<feature type="transmembrane region" description="Helical" evidence="1">
    <location>
        <begin position="148"/>
        <end position="168"/>
    </location>
</feature>